<organism evidence="1 2">
    <name type="scientific">Morus notabilis</name>
    <dbReference type="NCBI Taxonomy" id="981085"/>
    <lineage>
        <taxon>Eukaryota</taxon>
        <taxon>Viridiplantae</taxon>
        <taxon>Streptophyta</taxon>
        <taxon>Embryophyta</taxon>
        <taxon>Tracheophyta</taxon>
        <taxon>Spermatophyta</taxon>
        <taxon>Magnoliopsida</taxon>
        <taxon>eudicotyledons</taxon>
        <taxon>Gunneridae</taxon>
        <taxon>Pentapetalae</taxon>
        <taxon>rosids</taxon>
        <taxon>fabids</taxon>
        <taxon>Rosales</taxon>
        <taxon>Moraceae</taxon>
        <taxon>Moreae</taxon>
        <taxon>Morus</taxon>
    </lineage>
</organism>
<evidence type="ECO:0000313" key="2">
    <source>
        <dbReference type="Proteomes" id="UP000030645"/>
    </source>
</evidence>
<sequence>MNSLYLIRFGQPIGLDTLSNEYCLKPLGLFGYIVSHPFVFDVLVGGFLGFSIDSGHPLVDSGDRGRRLSLSTRRAIDHREAAMAICSPKKQDHCPLFAISFCENRNVFATACNMPYVISLNENHKVVATADNAPSIRGLPKQKS</sequence>
<reference evidence="2" key="1">
    <citation type="submission" date="2013-01" db="EMBL/GenBank/DDBJ databases">
        <title>Draft Genome Sequence of a Mulberry Tree, Morus notabilis C.K. Schneid.</title>
        <authorList>
            <person name="He N."/>
            <person name="Zhao S."/>
        </authorList>
    </citation>
    <scope>NUCLEOTIDE SEQUENCE</scope>
</reference>
<gene>
    <name evidence="1" type="ORF">L484_026812</name>
</gene>
<evidence type="ECO:0000313" key="1">
    <source>
        <dbReference type="EMBL" id="EXC35505.1"/>
    </source>
</evidence>
<proteinExistence type="predicted"/>
<accession>W9T144</accession>
<dbReference type="AlphaFoldDB" id="W9T144"/>
<dbReference type="Proteomes" id="UP000030645">
    <property type="component" value="Unassembled WGS sequence"/>
</dbReference>
<name>W9T144_9ROSA</name>
<dbReference type="EMBL" id="KE346359">
    <property type="protein sequence ID" value="EXC35505.1"/>
    <property type="molecule type" value="Genomic_DNA"/>
</dbReference>
<protein>
    <submittedName>
        <fullName evidence="1">Uncharacterized protein</fullName>
    </submittedName>
</protein>
<keyword evidence="2" id="KW-1185">Reference proteome</keyword>